<dbReference type="SUPFAM" id="SSF56801">
    <property type="entry name" value="Acetyl-CoA synthetase-like"/>
    <property type="match status" value="1"/>
</dbReference>
<evidence type="ECO:0000313" key="4">
    <source>
        <dbReference type="EMBL" id="MFC0531671.1"/>
    </source>
</evidence>
<comment type="caution">
    <text evidence="4">The sequence shown here is derived from an EMBL/GenBank/DDBJ whole genome shotgun (WGS) entry which is preliminary data.</text>
</comment>
<dbReference type="InterPro" id="IPR000873">
    <property type="entry name" value="AMP-dep_synth/lig_dom"/>
</dbReference>
<dbReference type="InterPro" id="IPR010071">
    <property type="entry name" value="AA_adenyl_dom"/>
</dbReference>
<dbReference type="SMART" id="SM00823">
    <property type="entry name" value="PKS_PP"/>
    <property type="match status" value="1"/>
</dbReference>
<evidence type="ECO:0000313" key="5">
    <source>
        <dbReference type="Proteomes" id="UP001589867"/>
    </source>
</evidence>
<accession>A0ABV6MAC2</accession>
<organism evidence="4 5">
    <name type="scientific">Phytohabitans kaempferiae</name>
    <dbReference type="NCBI Taxonomy" id="1620943"/>
    <lineage>
        <taxon>Bacteria</taxon>
        <taxon>Bacillati</taxon>
        <taxon>Actinomycetota</taxon>
        <taxon>Actinomycetes</taxon>
        <taxon>Micromonosporales</taxon>
        <taxon>Micromonosporaceae</taxon>
    </lineage>
</organism>
<dbReference type="PROSITE" id="PS50075">
    <property type="entry name" value="CARRIER"/>
    <property type="match status" value="1"/>
</dbReference>
<evidence type="ECO:0000256" key="2">
    <source>
        <dbReference type="ARBA" id="ARBA00022553"/>
    </source>
</evidence>
<dbReference type="Gene3D" id="1.10.1200.10">
    <property type="entry name" value="ACP-like"/>
    <property type="match status" value="1"/>
</dbReference>
<name>A0ABV6MAC2_9ACTN</name>
<dbReference type="InterPro" id="IPR042099">
    <property type="entry name" value="ANL_N_sf"/>
</dbReference>
<dbReference type="InterPro" id="IPR006162">
    <property type="entry name" value="Ppantetheine_attach_site"/>
</dbReference>
<dbReference type="RefSeq" id="WP_377256477.1">
    <property type="nucleotide sequence ID" value="NZ_JBHLUH010000060.1"/>
</dbReference>
<dbReference type="Pfam" id="PF00550">
    <property type="entry name" value="PP-binding"/>
    <property type="match status" value="1"/>
</dbReference>
<feature type="domain" description="Carrier" evidence="3">
    <location>
        <begin position="831"/>
        <end position="914"/>
    </location>
</feature>
<dbReference type="InterPro" id="IPR036736">
    <property type="entry name" value="ACP-like_sf"/>
</dbReference>
<protein>
    <submittedName>
        <fullName evidence="4">Amino acid adenylation domain-containing protein</fullName>
    </submittedName>
</protein>
<keyword evidence="5" id="KW-1185">Reference proteome</keyword>
<reference evidence="4 5" key="1">
    <citation type="submission" date="2024-09" db="EMBL/GenBank/DDBJ databases">
        <authorList>
            <person name="Sun Q."/>
            <person name="Mori K."/>
        </authorList>
    </citation>
    <scope>NUCLEOTIDE SEQUENCE [LARGE SCALE GENOMIC DNA]</scope>
    <source>
        <strain evidence="4 5">TBRC 3947</strain>
    </source>
</reference>
<dbReference type="EMBL" id="JBHLUH010000060">
    <property type="protein sequence ID" value="MFC0531671.1"/>
    <property type="molecule type" value="Genomic_DNA"/>
</dbReference>
<evidence type="ECO:0000256" key="1">
    <source>
        <dbReference type="ARBA" id="ARBA00022450"/>
    </source>
</evidence>
<dbReference type="SUPFAM" id="SSF47336">
    <property type="entry name" value="ACP-like"/>
    <property type="match status" value="1"/>
</dbReference>
<dbReference type="PANTHER" id="PTHR45527">
    <property type="entry name" value="NONRIBOSOMAL PEPTIDE SYNTHETASE"/>
    <property type="match status" value="1"/>
</dbReference>
<dbReference type="NCBIfam" id="TIGR01733">
    <property type="entry name" value="AA-adenyl-dom"/>
    <property type="match status" value="1"/>
</dbReference>
<sequence>MDISRPVAALYRVPGRLDPAHRELAASGRRRLPGRWPELWVERVLAPADSEPAARRRARELSRGLGAPASGASAARLVLLAYQDGAADLVVTGQPDAHGLPAVDVTDLLRALAGPQPDGAEPRPAAAGEGAIAGAGLPVPLGTAFPLPARATAADLAAAAGLVLAWYAGEPRARVRWSGAGEPARWARFGADPGQSVAAFRLAVAAATRSGEAEPPEATAAASYAVEVAVVQGPPAAGARPLSHLPRTDLDCQLAVVLTPGSGGPPRARWWIRDGTAPRWLAEQVAEQARHALAELVDGDQDRPLTDVPRYGDAERDRVVALGRTPRPADIWTGSLHDAFLRCARAAPDAPALTDRDSTLTYREVADRAARMAHGMRELGVREGDRVGVCLDRSAGLVVTLLGVLMAGAAYVPMDPANPGARLAFVTEDAGLALVVAEERDGTAFGATRVISPDALAELAAGAPATPPVVRVGPEAPAYIIYTSGSTGQPKGAVIPHGNVARLLSGTRGMFGFGPADTWTWFHSAAFDFSVWEIWGCLLTGGRLIVVPYWTTRSPEDFRQLLVDERVTVLNHTPSAFTQLHELELAAPSDLALRLVIFGGEALDARRMTTWFDIHPESRCQVVNMYGITETTVHVTAQVVTRAEALAASRSVGRPIPGWSMRVVDERRRPLPPGIIGEIAVAGDGLAVEYLNRPELTAARFVTDERTGERLYLSGDRGRLLPDGRFEHLGRIDSQVKVRGHRIELDEIRTVLQDDPVVLAAAVVLGQADPDDPASARLDAYVVLNGGDPRQVRRRAATRLPEYMVPATVTVLGALPLTVNGKLDRARLPAPAREEAEQAATGPAEGPLSIVLGAWRAIFGEVAEDDNFFDLGGNSLLAVRIARMLRDQRLPVGVREMYLYRTPLELARFLEADEHAISASA</sequence>
<dbReference type="Gene3D" id="3.40.50.12780">
    <property type="entry name" value="N-terminal domain of ligase-like"/>
    <property type="match status" value="1"/>
</dbReference>
<dbReference type="CDD" id="cd17643">
    <property type="entry name" value="A_NRPS_Cytc1-like"/>
    <property type="match status" value="1"/>
</dbReference>
<proteinExistence type="predicted"/>
<keyword evidence="2" id="KW-0597">Phosphoprotein</keyword>
<dbReference type="Gene3D" id="3.30.300.30">
    <property type="match status" value="1"/>
</dbReference>
<keyword evidence="1" id="KW-0596">Phosphopantetheine</keyword>
<evidence type="ECO:0000259" key="3">
    <source>
        <dbReference type="PROSITE" id="PS50075"/>
    </source>
</evidence>
<dbReference type="PROSITE" id="PS00455">
    <property type="entry name" value="AMP_BINDING"/>
    <property type="match status" value="1"/>
</dbReference>
<gene>
    <name evidence="4" type="ORF">ACFFIA_28895</name>
</gene>
<dbReference type="PROSITE" id="PS00012">
    <property type="entry name" value="PHOSPHOPANTETHEINE"/>
    <property type="match status" value="1"/>
</dbReference>
<dbReference type="PANTHER" id="PTHR45527:SF1">
    <property type="entry name" value="FATTY ACID SYNTHASE"/>
    <property type="match status" value="1"/>
</dbReference>
<dbReference type="Proteomes" id="UP001589867">
    <property type="component" value="Unassembled WGS sequence"/>
</dbReference>
<dbReference type="InterPro" id="IPR020845">
    <property type="entry name" value="AMP-binding_CS"/>
</dbReference>
<dbReference type="InterPro" id="IPR045851">
    <property type="entry name" value="AMP-bd_C_sf"/>
</dbReference>
<dbReference type="InterPro" id="IPR009081">
    <property type="entry name" value="PP-bd_ACP"/>
</dbReference>
<dbReference type="InterPro" id="IPR020806">
    <property type="entry name" value="PKS_PP-bd"/>
</dbReference>
<dbReference type="Pfam" id="PF13193">
    <property type="entry name" value="AMP-binding_C"/>
    <property type="match status" value="1"/>
</dbReference>
<dbReference type="InterPro" id="IPR025110">
    <property type="entry name" value="AMP-bd_C"/>
</dbReference>
<dbReference type="Pfam" id="PF00501">
    <property type="entry name" value="AMP-binding"/>
    <property type="match status" value="1"/>
</dbReference>